<comment type="caution">
    <text evidence="1">The sequence shown here is derived from an EMBL/GenBank/DDBJ whole genome shotgun (WGS) entry which is preliminary data.</text>
</comment>
<proteinExistence type="predicted"/>
<dbReference type="EMBL" id="LAZR01050359">
    <property type="protein sequence ID" value="KKK87528.1"/>
    <property type="molecule type" value="Genomic_DNA"/>
</dbReference>
<protein>
    <submittedName>
        <fullName evidence="1">Uncharacterized protein</fullName>
    </submittedName>
</protein>
<dbReference type="AlphaFoldDB" id="A0A0F8Z1K1"/>
<gene>
    <name evidence="1" type="ORF">LCGC14_2752350</name>
</gene>
<reference evidence="1" key="1">
    <citation type="journal article" date="2015" name="Nature">
        <title>Complex archaea that bridge the gap between prokaryotes and eukaryotes.</title>
        <authorList>
            <person name="Spang A."/>
            <person name="Saw J.H."/>
            <person name="Jorgensen S.L."/>
            <person name="Zaremba-Niedzwiedzka K."/>
            <person name="Martijn J."/>
            <person name="Lind A.E."/>
            <person name="van Eijk R."/>
            <person name="Schleper C."/>
            <person name="Guy L."/>
            <person name="Ettema T.J."/>
        </authorList>
    </citation>
    <scope>NUCLEOTIDE SEQUENCE</scope>
</reference>
<evidence type="ECO:0000313" key="1">
    <source>
        <dbReference type="EMBL" id="KKK87528.1"/>
    </source>
</evidence>
<sequence>MSTTMYSVHPETGATVIHQLPFSRESKSLNVYLEKGFLFDPPVIEEVATDSPKLGRIIGSNEYICTKCNTVH</sequence>
<accession>A0A0F8Z1K1</accession>
<feature type="non-terminal residue" evidence="1">
    <location>
        <position position="72"/>
    </location>
</feature>
<name>A0A0F8Z1K1_9ZZZZ</name>
<organism evidence="1">
    <name type="scientific">marine sediment metagenome</name>
    <dbReference type="NCBI Taxonomy" id="412755"/>
    <lineage>
        <taxon>unclassified sequences</taxon>
        <taxon>metagenomes</taxon>
        <taxon>ecological metagenomes</taxon>
    </lineage>
</organism>